<gene>
    <name evidence="11" type="ORF">HERILL_LOCUS9150</name>
</gene>
<evidence type="ECO:0000256" key="3">
    <source>
        <dbReference type="ARBA" id="ARBA00022606"/>
    </source>
</evidence>
<protein>
    <recommendedName>
        <fullName evidence="10">Odorant receptor</fullName>
    </recommendedName>
</protein>
<organism evidence="11 12">
    <name type="scientific">Hermetia illucens</name>
    <name type="common">Black soldier fly</name>
    <dbReference type="NCBI Taxonomy" id="343691"/>
    <lineage>
        <taxon>Eukaryota</taxon>
        <taxon>Metazoa</taxon>
        <taxon>Ecdysozoa</taxon>
        <taxon>Arthropoda</taxon>
        <taxon>Hexapoda</taxon>
        <taxon>Insecta</taxon>
        <taxon>Pterygota</taxon>
        <taxon>Neoptera</taxon>
        <taxon>Endopterygota</taxon>
        <taxon>Diptera</taxon>
        <taxon>Brachycera</taxon>
        <taxon>Stratiomyomorpha</taxon>
        <taxon>Stratiomyidae</taxon>
        <taxon>Hermetiinae</taxon>
        <taxon>Hermetia</taxon>
    </lineage>
</organism>
<dbReference type="Proteomes" id="UP000594454">
    <property type="component" value="Chromosome 3"/>
</dbReference>
<dbReference type="AlphaFoldDB" id="A0A7R8YW22"/>
<dbReference type="PANTHER" id="PTHR21137:SF35">
    <property type="entry name" value="ODORANT RECEPTOR 19A-RELATED"/>
    <property type="match status" value="1"/>
</dbReference>
<evidence type="ECO:0000256" key="5">
    <source>
        <dbReference type="ARBA" id="ARBA00022725"/>
    </source>
</evidence>
<evidence type="ECO:0000313" key="12">
    <source>
        <dbReference type="Proteomes" id="UP000594454"/>
    </source>
</evidence>
<name>A0A7R8YW22_HERIL</name>
<dbReference type="EMBL" id="LR899011">
    <property type="protein sequence ID" value="CAD7086371.1"/>
    <property type="molecule type" value="Genomic_DNA"/>
</dbReference>
<accession>A0A7R8YW22</accession>
<keyword evidence="2" id="KW-1003">Cell membrane</keyword>
<dbReference type="GO" id="GO:0007165">
    <property type="term" value="P:signal transduction"/>
    <property type="evidence" value="ECO:0007669"/>
    <property type="project" value="UniProtKB-KW"/>
</dbReference>
<evidence type="ECO:0000256" key="2">
    <source>
        <dbReference type="ARBA" id="ARBA00022475"/>
    </source>
</evidence>
<sequence length="379" mass="43607">MSKSYTSVLFNPLFFWFRLLGAYPPDNNFRVPYQICTFVAYLFINIINPLTIIIAAFKAEGAKEVIMLLPTLSGMITCNLKFINTFRNVENLAVLQKRILELESQVDDYQEEVYLIRKIRTVSRIIKFFVANASFNIVIGTITVIISNDRGMFVSAWFPFEWKDSDTTYYLVVMGQALTTLLIVWQDCLNESYPMIFCCAIVEHLHLLNMRFARIGHDSGKTKEENHRDLISFIQYYESIVEIFTKLQDIIGIVYFIEILTIEILLCTNAIYLTSTTNNFVEQLHVICFLIAIVCILGVSCYFGSELESESQFLITAIYSCNWVDQSAEFKKDLITAMIISQKQIRLFAGRMVQMSLPTFLTVLKSTYSLVALLNNIKT</sequence>
<evidence type="ECO:0000256" key="8">
    <source>
        <dbReference type="ARBA" id="ARBA00023170"/>
    </source>
</evidence>
<evidence type="ECO:0000256" key="7">
    <source>
        <dbReference type="ARBA" id="ARBA00023136"/>
    </source>
</evidence>
<dbReference type="InParanoid" id="A0A7R8YW22"/>
<keyword evidence="12" id="KW-1185">Reference proteome</keyword>
<feature type="transmembrane region" description="Helical" evidence="10">
    <location>
        <begin position="167"/>
        <end position="185"/>
    </location>
</feature>
<reference evidence="11 12" key="1">
    <citation type="submission" date="2020-11" db="EMBL/GenBank/DDBJ databases">
        <authorList>
            <person name="Wallbank WR R."/>
            <person name="Pardo Diaz C."/>
            <person name="Kozak K."/>
            <person name="Martin S."/>
            <person name="Jiggins C."/>
            <person name="Moest M."/>
            <person name="Warren A I."/>
            <person name="Generalovic N T."/>
            <person name="Byers J.R.P. K."/>
            <person name="Montejo-Kovacevich G."/>
            <person name="Yen C E."/>
        </authorList>
    </citation>
    <scope>NUCLEOTIDE SEQUENCE [LARGE SCALE GENOMIC DNA]</scope>
</reference>
<dbReference type="PANTHER" id="PTHR21137">
    <property type="entry name" value="ODORANT RECEPTOR"/>
    <property type="match status" value="1"/>
</dbReference>
<evidence type="ECO:0000256" key="9">
    <source>
        <dbReference type="ARBA" id="ARBA00023224"/>
    </source>
</evidence>
<proteinExistence type="inferred from homology"/>
<dbReference type="GO" id="GO:0005886">
    <property type="term" value="C:plasma membrane"/>
    <property type="evidence" value="ECO:0007669"/>
    <property type="project" value="UniProtKB-SubCell"/>
</dbReference>
<keyword evidence="4 10" id="KW-0812">Transmembrane</keyword>
<dbReference type="Pfam" id="PF02949">
    <property type="entry name" value="7tm_6"/>
    <property type="match status" value="1"/>
</dbReference>
<keyword evidence="7 10" id="KW-0472">Membrane</keyword>
<keyword evidence="9 10" id="KW-0807">Transducer</keyword>
<dbReference type="GO" id="GO:0004984">
    <property type="term" value="F:olfactory receptor activity"/>
    <property type="evidence" value="ECO:0007669"/>
    <property type="project" value="InterPro"/>
</dbReference>
<feature type="transmembrane region" description="Helical" evidence="10">
    <location>
        <begin position="284"/>
        <end position="304"/>
    </location>
</feature>
<keyword evidence="6 10" id="KW-1133">Transmembrane helix</keyword>
<evidence type="ECO:0000313" key="11">
    <source>
        <dbReference type="EMBL" id="CAD7086371.1"/>
    </source>
</evidence>
<feature type="transmembrane region" description="Helical" evidence="10">
    <location>
        <begin position="125"/>
        <end position="147"/>
    </location>
</feature>
<evidence type="ECO:0000256" key="10">
    <source>
        <dbReference type="RuleBase" id="RU351113"/>
    </source>
</evidence>
<evidence type="ECO:0000256" key="6">
    <source>
        <dbReference type="ARBA" id="ARBA00022989"/>
    </source>
</evidence>
<comment type="similarity">
    <text evidence="10">Belongs to the insect chemoreceptor superfamily. Heteromeric odorant receptor channel (TC 1.A.69) family.</text>
</comment>
<dbReference type="GO" id="GO:0005549">
    <property type="term" value="F:odorant binding"/>
    <property type="evidence" value="ECO:0007669"/>
    <property type="project" value="InterPro"/>
</dbReference>
<feature type="transmembrane region" description="Helical" evidence="10">
    <location>
        <begin position="250"/>
        <end position="272"/>
    </location>
</feature>
<evidence type="ECO:0000256" key="4">
    <source>
        <dbReference type="ARBA" id="ARBA00022692"/>
    </source>
</evidence>
<keyword evidence="8 10" id="KW-0675">Receptor</keyword>
<feature type="transmembrane region" description="Helical" evidence="10">
    <location>
        <begin position="38"/>
        <end position="57"/>
    </location>
</feature>
<comment type="caution">
    <text evidence="10">Lacks conserved residue(s) required for the propagation of feature annotation.</text>
</comment>
<dbReference type="OrthoDB" id="5846619at2759"/>
<keyword evidence="3 10" id="KW-0716">Sensory transduction</keyword>
<keyword evidence="5 10" id="KW-0552">Olfaction</keyword>
<evidence type="ECO:0000256" key="1">
    <source>
        <dbReference type="ARBA" id="ARBA00004651"/>
    </source>
</evidence>
<comment type="subcellular location">
    <subcellularLocation>
        <location evidence="1 10">Cell membrane</location>
        <topology evidence="1 10">Multi-pass membrane protein</topology>
    </subcellularLocation>
</comment>
<dbReference type="InterPro" id="IPR004117">
    <property type="entry name" value="7tm6_olfct_rcpt"/>
</dbReference>